<sequence length="761" mass="81291">MEIVSASETVIANPSVELNAGSNIVTSPLLSDTSVATTGRVFSMHPSVNFLTVNNQNGQYLIQQPLKTVNNASDLMNNRTSFSNNHIVLKQKPLTEANVSTAATLLGDKAAVERTAIKRPLLSSGNNVITKVIFTKAPLTGQTQAVPVGTQQVFTLTSLSSDADLKMGGQQQVYTMAPTSQSNLSPVKIGAPYHKMSTSPTGVTMIPVSRSPNKQTLSSNITILSHALNTIASNGNNPLNPGATSKVIIKQGPAPTSQSFTLRGHTMTSQSAQPIRAPHLVQGVRAPQLSHSVQGVAVSNAGSVRQIQVPGSRFHYVRLVSSANSCGSEASVLAAKATAKENVHVTQANSNSFSLSAAPVSSGNQVKITLPYHQQRTPLAPKPASVPVSISSQQGVHHILLPATSTPGSVRGNTMSTLVPIQPAPSAPITAIQGMSQLPAGATILSAANTNIQGMQSFALVPAYIAQIQHQLNKPQVAQGSASPPPSRQSRDYVPIASIDPVVTQYTVSRNVPSQNGPTLEATGSRPRKPCNCTKSQCLKLYCDCFANGEFCQNCNCTSCANNLQHEEERSKAIKSCLDRNPQAFHPKIGKGRDVEGSRRHNKGCNCKRSGCLKNYCECYEAKIMCSNYCKCIGCKNFEESPDRKTLMHLADAADMRVQQQTAAKTKLTSQISCVPTRPPASTTSGERLPFALITADVAEATSACLLAQAEEAERMKMPPVVQERMIIEEFGRCLTQIIESANKTRSKFMHKYSISIICRA</sequence>
<evidence type="ECO:0000256" key="2">
    <source>
        <dbReference type="ARBA" id="ARBA00007267"/>
    </source>
</evidence>
<dbReference type="EMBL" id="CAJHNH020008450">
    <property type="protein sequence ID" value="CAG5135701.1"/>
    <property type="molecule type" value="Genomic_DNA"/>
</dbReference>
<name>A0A8S4ACB4_9EUPU</name>
<organism evidence="5 6">
    <name type="scientific">Candidula unifasciata</name>
    <dbReference type="NCBI Taxonomy" id="100452"/>
    <lineage>
        <taxon>Eukaryota</taxon>
        <taxon>Metazoa</taxon>
        <taxon>Spiralia</taxon>
        <taxon>Lophotrochozoa</taxon>
        <taxon>Mollusca</taxon>
        <taxon>Gastropoda</taxon>
        <taxon>Heterobranchia</taxon>
        <taxon>Euthyneura</taxon>
        <taxon>Panpulmonata</taxon>
        <taxon>Eupulmonata</taxon>
        <taxon>Stylommatophora</taxon>
        <taxon>Helicina</taxon>
        <taxon>Helicoidea</taxon>
        <taxon>Geomitridae</taxon>
        <taxon>Candidula</taxon>
    </lineage>
</organism>
<protein>
    <recommendedName>
        <fullName evidence="4">CRC domain-containing protein</fullName>
    </recommendedName>
</protein>
<dbReference type="AlphaFoldDB" id="A0A8S4ACB4"/>
<keyword evidence="6" id="KW-1185">Reference proteome</keyword>
<keyword evidence="3" id="KW-0539">Nucleus</keyword>
<accession>A0A8S4ACB4</accession>
<comment type="subcellular location">
    <subcellularLocation>
        <location evidence="1">Nucleus</location>
    </subcellularLocation>
</comment>
<comment type="caution">
    <text evidence="5">The sequence shown here is derived from an EMBL/GenBank/DDBJ whole genome shotgun (WGS) entry which is preliminary data.</text>
</comment>
<dbReference type="InterPro" id="IPR033467">
    <property type="entry name" value="Tesmin/TSO1-like_CXC"/>
</dbReference>
<dbReference type="InterPro" id="IPR005172">
    <property type="entry name" value="CRC"/>
</dbReference>
<dbReference type="PANTHER" id="PTHR12446">
    <property type="entry name" value="TESMIN/TSO1-RELATED"/>
    <property type="match status" value="1"/>
</dbReference>
<dbReference type="PANTHER" id="PTHR12446:SF34">
    <property type="entry name" value="PROTEIN LIN-54 HOMOLOG"/>
    <property type="match status" value="1"/>
</dbReference>
<dbReference type="Proteomes" id="UP000678393">
    <property type="component" value="Unassembled WGS sequence"/>
</dbReference>
<evidence type="ECO:0000313" key="6">
    <source>
        <dbReference type="Proteomes" id="UP000678393"/>
    </source>
</evidence>
<evidence type="ECO:0000313" key="5">
    <source>
        <dbReference type="EMBL" id="CAG5135701.1"/>
    </source>
</evidence>
<evidence type="ECO:0000259" key="4">
    <source>
        <dbReference type="PROSITE" id="PS51634"/>
    </source>
</evidence>
<dbReference type="PROSITE" id="PS51634">
    <property type="entry name" value="CRC"/>
    <property type="match status" value="1"/>
</dbReference>
<dbReference type="GO" id="GO:0006355">
    <property type="term" value="P:regulation of DNA-templated transcription"/>
    <property type="evidence" value="ECO:0007669"/>
    <property type="project" value="TreeGrafter"/>
</dbReference>
<feature type="domain" description="CRC" evidence="4">
    <location>
        <begin position="527"/>
        <end position="640"/>
    </location>
</feature>
<dbReference type="GO" id="GO:0005634">
    <property type="term" value="C:nucleus"/>
    <property type="evidence" value="ECO:0007669"/>
    <property type="project" value="UniProtKB-SubCell"/>
</dbReference>
<dbReference type="Pfam" id="PF03638">
    <property type="entry name" value="TCR"/>
    <property type="match status" value="2"/>
</dbReference>
<gene>
    <name evidence="5" type="ORF">CUNI_LOCUS21259</name>
</gene>
<feature type="non-terminal residue" evidence="5">
    <location>
        <position position="1"/>
    </location>
</feature>
<dbReference type="OrthoDB" id="6283463at2759"/>
<evidence type="ECO:0000256" key="1">
    <source>
        <dbReference type="ARBA" id="ARBA00004123"/>
    </source>
</evidence>
<evidence type="ECO:0000256" key="3">
    <source>
        <dbReference type="ARBA" id="ARBA00023242"/>
    </source>
</evidence>
<comment type="similarity">
    <text evidence="2">Belongs to the lin-54 family.</text>
</comment>
<dbReference type="SMART" id="SM01114">
    <property type="entry name" value="CXC"/>
    <property type="match status" value="2"/>
</dbReference>
<dbReference type="InterPro" id="IPR028307">
    <property type="entry name" value="Lin-54_fam"/>
</dbReference>
<reference evidence="5" key="1">
    <citation type="submission" date="2021-04" db="EMBL/GenBank/DDBJ databases">
        <authorList>
            <consortium name="Molecular Ecology Group"/>
        </authorList>
    </citation>
    <scope>NUCLEOTIDE SEQUENCE</scope>
</reference>
<proteinExistence type="inferred from homology"/>